<dbReference type="GeneID" id="108052493"/>
<reference evidence="2" key="3">
    <citation type="submission" date="2025-05" db="UniProtKB">
        <authorList>
            <consortium name="EnsemblMetazoa"/>
        </authorList>
    </citation>
    <scope>IDENTIFICATION</scope>
</reference>
<feature type="transmembrane region" description="Helical" evidence="1">
    <location>
        <begin position="159"/>
        <end position="192"/>
    </location>
</feature>
<evidence type="ECO:0000313" key="2">
    <source>
        <dbReference type="EnsemblMetazoa" id="XP_016990370.1"/>
    </source>
</evidence>
<keyword evidence="1" id="KW-1133">Transmembrane helix</keyword>
<dbReference type="AlphaFoldDB" id="A0A6P4FIQ3"/>
<feature type="transmembrane region" description="Helical" evidence="1">
    <location>
        <begin position="74"/>
        <end position="93"/>
    </location>
</feature>
<feature type="transmembrane region" description="Helical" evidence="1">
    <location>
        <begin position="254"/>
        <end position="273"/>
    </location>
</feature>
<keyword evidence="3" id="KW-1185">Reference proteome</keyword>
<proteinExistence type="predicted"/>
<accession>A0A6P4FIQ3</accession>
<dbReference type="OrthoDB" id="8065495at2759"/>
<dbReference type="CTD" id="117342"/>
<sequence>MRKVNLLNRCTRKFLFLIVLVTQICGVTTFVYCSRKQCFRQSGILRLHSSVILSITTFILVLNISQMLGKPKELWPSLVGSIVILVVRVHGFMESQEIVKLLNEMHGIVRQVNVMARHPNIFRLRHLMLLLLGLQNLLRSLSMLVGLRNLSSDAYDTLLNSFLLLILLGVLLSFLIQVTINICLFVVLIACYNEIHLCTRRISNDMDKLRQSEVLSSGQFLVLVKQLQGITKRLIQLRSKVFHLTLRIIQHFRFNWLCTIVYGLLPFLCFTAIDWDGFYYLTISALNLIFQCTIFKILSCESRVTRSFCSFQLGNYHKETDRTIDELLHQEIRERIRINIYGITLDTKFLLKVLSICVFWVFVNRQGYLHFQSPQ</sequence>
<dbReference type="EnsemblMetazoa" id="XM_017134881.1">
    <property type="protein sequence ID" value="XP_016990370.1"/>
    <property type="gene ID" value="LOC108052493"/>
</dbReference>
<dbReference type="RefSeq" id="XP_016990370.1">
    <property type="nucleotide sequence ID" value="XM_017134881.1"/>
</dbReference>
<feature type="transmembrane region" description="Helical" evidence="1">
    <location>
        <begin position="279"/>
        <end position="298"/>
    </location>
</feature>
<reference evidence="4" key="2">
    <citation type="submission" date="2025-04" db="UniProtKB">
        <authorList>
            <consortium name="RefSeq"/>
        </authorList>
    </citation>
    <scope>IDENTIFICATION</scope>
</reference>
<evidence type="ECO:0000256" key="1">
    <source>
        <dbReference type="SAM" id="Phobius"/>
    </source>
</evidence>
<keyword evidence="1" id="KW-0472">Membrane</keyword>
<evidence type="ECO:0000313" key="3">
    <source>
        <dbReference type="Proteomes" id="UP001652680"/>
    </source>
</evidence>
<feature type="transmembrane region" description="Helical" evidence="1">
    <location>
        <begin position="45"/>
        <end position="68"/>
    </location>
</feature>
<reference evidence="3" key="1">
    <citation type="journal article" date="2021" name="Elife">
        <title>Highly contiguous assemblies of 101 drosophilid genomes.</title>
        <authorList>
            <person name="Kim B.Y."/>
            <person name="Wang J.R."/>
            <person name="Miller D.E."/>
            <person name="Barmina O."/>
            <person name="Delaney E."/>
            <person name="Thompson A."/>
            <person name="Comeault A.A."/>
            <person name="Peede D."/>
            <person name="D'Agostino E.R."/>
            <person name="Pelaez J."/>
            <person name="Aguilar J.M."/>
            <person name="Haji D."/>
            <person name="Matsunaga T."/>
            <person name="Armstrong E.E."/>
            <person name="Zych M."/>
            <person name="Ogawa Y."/>
            <person name="Stamenkovic-Radak M."/>
            <person name="Jelic M."/>
            <person name="Veselinovic M.S."/>
            <person name="Tanaskovic M."/>
            <person name="Eric P."/>
            <person name="Gao J.J."/>
            <person name="Katoh T.K."/>
            <person name="Toda M.J."/>
            <person name="Watabe H."/>
            <person name="Watada M."/>
            <person name="Davis J.S."/>
            <person name="Moyle L.C."/>
            <person name="Manoli G."/>
            <person name="Bertolini E."/>
            <person name="Kostal V."/>
            <person name="Hawley R.S."/>
            <person name="Takahashi A."/>
            <person name="Jones C.D."/>
            <person name="Price D.K."/>
            <person name="Whiteman N."/>
            <person name="Kopp A."/>
            <person name="Matute D.R."/>
            <person name="Petrov D.A."/>
        </authorList>
    </citation>
    <scope>NUCLEOTIDE SEQUENCE [LARGE SCALE GENOMIC DNA]</scope>
</reference>
<feature type="transmembrane region" description="Helical" evidence="1">
    <location>
        <begin position="127"/>
        <end position="147"/>
    </location>
</feature>
<feature type="transmembrane region" description="Helical" evidence="1">
    <location>
        <begin position="340"/>
        <end position="363"/>
    </location>
</feature>
<feature type="transmembrane region" description="Helical" evidence="1">
    <location>
        <begin position="14"/>
        <end position="33"/>
    </location>
</feature>
<keyword evidence="1" id="KW-0812">Transmembrane</keyword>
<evidence type="ECO:0000313" key="4">
    <source>
        <dbReference type="RefSeq" id="XP_016990370.1"/>
    </source>
</evidence>
<name>A0A6P4FIQ3_DRORH</name>
<organism evidence="4">
    <name type="scientific">Drosophila rhopaloa</name>
    <name type="common">Fruit fly</name>
    <dbReference type="NCBI Taxonomy" id="1041015"/>
    <lineage>
        <taxon>Eukaryota</taxon>
        <taxon>Metazoa</taxon>
        <taxon>Ecdysozoa</taxon>
        <taxon>Arthropoda</taxon>
        <taxon>Hexapoda</taxon>
        <taxon>Insecta</taxon>
        <taxon>Pterygota</taxon>
        <taxon>Neoptera</taxon>
        <taxon>Endopterygota</taxon>
        <taxon>Diptera</taxon>
        <taxon>Brachycera</taxon>
        <taxon>Muscomorpha</taxon>
        <taxon>Ephydroidea</taxon>
        <taxon>Drosophilidae</taxon>
        <taxon>Drosophila</taxon>
        <taxon>Sophophora</taxon>
    </lineage>
</organism>
<protein>
    <submittedName>
        <fullName evidence="4">Uncharacterized protein CG32395</fullName>
    </submittedName>
</protein>
<gene>
    <name evidence="4" type="primary">LOC108052493</name>
    <name evidence="2" type="synonym">108052493</name>
</gene>
<dbReference type="Proteomes" id="UP001652680">
    <property type="component" value="Unassembled WGS sequence"/>
</dbReference>